<dbReference type="Proteomes" id="UP000095283">
    <property type="component" value="Unplaced"/>
</dbReference>
<keyword evidence="2" id="KW-0472">Membrane</keyword>
<keyword evidence="3" id="KW-1185">Reference proteome</keyword>
<dbReference type="AlphaFoldDB" id="A0A1I7X779"/>
<reference evidence="4" key="1">
    <citation type="submission" date="2016-11" db="UniProtKB">
        <authorList>
            <consortium name="WormBaseParasite"/>
        </authorList>
    </citation>
    <scope>IDENTIFICATION</scope>
</reference>
<protein>
    <submittedName>
        <fullName evidence="4">Lipoprotein</fullName>
    </submittedName>
</protein>
<keyword evidence="2" id="KW-0812">Transmembrane</keyword>
<dbReference type="WBParaSite" id="Hba_13428">
    <property type="protein sequence ID" value="Hba_13428"/>
    <property type="gene ID" value="Hba_13428"/>
</dbReference>
<evidence type="ECO:0000313" key="3">
    <source>
        <dbReference type="Proteomes" id="UP000095283"/>
    </source>
</evidence>
<accession>A0A1I7X779</accession>
<name>A0A1I7X779_HETBA</name>
<keyword evidence="2" id="KW-1133">Transmembrane helix</keyword>
<feature type="region of interest" description="Disordered" evidence="1">
    <location>
        <begin position="31"/>
        <end position="69"/>
    </location>
</feature>
<feature type="transmembrane region" description="Helical" evidence="2">
    <location>
        <begin position="6"/>
        <end position="26"/>
    </location>
</feature>
<sequence>MGDFTKSTLFPLINFLIIFTIVVMCGTKKSASESHLEKAQNSLKLTERSRRVVNERKKHKKSANEKAKQKSELNYLTPMKYIKEKNKCWLNHKCGM</sequence>
<evidence type="ECO:0000313" key="4">
    <source>
        <dbReference type="WBParaSite" id="Hba_13428"/>
    </source>
</evidence>
<organism evidence="3 4">
    <name type="scientific">Heterorhabditis bacteriophora</name>
    <name type="common">Entomopathogenic nematode worm</name>
    <dbReference type="NCBI Taxonomy" id="37862"/>
    <lineage>
        <taxon>Eukaryota</taxon>
        <taxon>Metazoa</taxon>
        <taxon>Ecdysozoa</taxon>
        <taxon>Nematoda</taxon>
        <taxon>Chromadorea</taxon>
        <taxon>Rhabditida</taxon>
        <taxon>Rhabditina</taxon>
        <taxon>Rhabditomorpha</taxon>
        <taxon>Strongyloidea</taxon>
        <taxon>Heterorhabditidae</taxon>
        <taxon>Heterorhabditis</taxon>
    </lineage>
</organism>
<proteinExistence type="predicted"/>
<feature type="compositionally biased region" description="Basic and acidic residues" evidence="1">
    <location>
        <begin position="45"/>
        <end position="55"/>
    </location>
</feature>
<evidence type="ECO:0000256" key="2">
    <source>
        <dbReference type="SAM" id="Phobius"/>
    </source>
</evidence>
<evidence type="ECO:0000256" key="1">
    <source>
        <dbReference type="SAM" id="MobiDB-lite"/>
    </source>
</evidence>